<dbReference type="Pfam" id="PF20381">
    <property type="entry name" value="Rv1476"/>
    <property type="match status" value="1"/>
</dbReference>
<dbReference type="EMBL" id="JAODWD010000003">
    <property type="protein sequence ID" value="MCT7659816.1"/>
    <property type="molecule type" value="Genomic_DNA"/>
</dbReference>
<reference evidence="3" key="1">
    <citation type="submission" date="2023-07" db="EMBL/GenBank/DDBJ databases">
        <authorList>
            <person name="Deng Y."/>
            <person name="Zhang Y.-Q."/>
        </authorList>
    </citation>
    <scope>NUCLEOTIDE SEQUENCE [LARGE SCALE GENOMIC DNA]</scope>
    <source>
        <strain evidence="3">CPCC 205710</strain>
    </source>
</reference>
<keyword evidence="1" id="KW-0812">Transmembrane</keyword>
<sequence>MTGPHLLPFPPAYIPPDICGPVGQDPATTPVDVCVDMVRADVADDGVSAAPTPENEGLAAVVADAKQQGIDLKVVVVGENPAIDTPLRDIATEIGEAFPDSTVLVLSPSESGTYSATYDRATLEAGQDVAEGRGPVQGTKNFVSQLTTPDFPWTAFTIVLVLGVAAAVVVTRALQVRSRRALSREPS</sequence>
<evidence type="ECO:0000256" key="1">
    <source>
        <dbReference type="SAM" id="Phobius"/>
    </source>
</evidence>
<keyword evidence="1" id="KW-0472">Membrane</keyword>
<protein>
    <submittedName>
        <fullName evidence="2">Uncharacterized protein</fullName>
    </submittedName>
</protein>
<proteinExistence type="predicted"/>
<dbReference type="InterPro" id="IPR046498">
    <property type="entry name" value="Rv1476-like"/>
</dbReference>
<feature type="transmembrane region" description="Helical" evidence="1">
    <location>
        <begin position="151"/>
        <end position="174"/>
    </location>
</feature>
<accession>A0ABT2MCY2</accession>
<organism evidence="2 3">
    <name type="scientific">Mycobacterium deserti</name>
    <dbReference type="NCBI Taxonomy" id="2978347"/>
    <lineage>
        <taxon>Bacteria</taxon>
        <taxon>Bacillati</taxon>
        <taxon>Actinomycetota</taxon>
        <taxon>Actinomycetes</taxon>
        <taxon>Mycobacteriales</taxon>
        <taxon>Mycobacteriaceae</taxon>
        <taxon>Mycobacterium</taxon>
    </lineage>
</organism>
<keyword evidence="1" id="KW-1133">Transmembrane helix</keyword>
<dbReference type="Proteomes" id="UP001206639">
    <property type="component" value="Unassembled WGS sequence"/>
</dbReference>
<evidence type="ECO:0000313" key="3">
    <source>
        <dbReference type="Proteomes" id="UP001206639"/>
    </source>
</evidence>
<comment type="caution">
    <text evidence="2">The sequence shown here is derived from an EMBL/GenBank/DDBJ whole genome shotgun (WGS) entry which is preliminary data.</text>
</comment>
<keyword evidence="3" id="KW-1185">Reference proteome</keyword>
<name>A0ABT2MCY2_9MYCO</name>
<dbReference type="RefSeq" id="WP_260993831.1">
    <property type="nucleotide sequence ID" value="NZ_JAODWD010000003.1"/>
</dbReference>
<evidence type="ECO:0000313" key="2">
    <source>
        <dbReference type="EMBL" id="MCT7659816.1"/>
    </source>
</evidence>
<gene>
    <name evidence="2" type="ORF">N4S67_15460</name>
</gene>